<protein>
    <submittedName>
        <fullName evidence="2">Uncharacterized protein</fullName>
    </submittedName>
</protein>
<name>A0AAD8TEC5_LOLMU</name>
<accession>A0AAD8TEC5</accession>
<dbReference type="EMBL" id="JAUUTY010000002">
    <property type="protein sequence ID" value="KAK1680272.1"/>
    <property type="molecule type" value="Genomic_DNA"/>
</dbReference>
<evidence type="ECO:0000313" key="2">
    <source>
        <dbReference type="EMBL" id="KAK1680272.1"/>
    </source>
</evidence>
<dbReference type="Proteomes" id="UP001231189">
    <property type="component" value="Unassembled WGS sequence"/>
</dbReference>
<organism evidence="2 3">
    <name type="scientific">Lolium multiflorum</name>
    <name type="common">Italian ryegrass</name>
    <name type="synonym">Lolium perenne subsp. multiflorum</name>
    <dbReference type="NCBI Taxonomy" id="4521"/>
    <lineage>
        <taxon>Eukaryota</taxon>
        <taxon>Viridiplantae</taxon>
        <taxon>Streptophyta</taxon>
        <taxon>Embryophyta</taxon>
        <taxon>Tracheophyta</taxon>
        <taxon>Spermatophyta</taxon>
        <taxon>Magnoliopsida</taxon>
        <taxon>Liliopsida</taxon>
        <taxon>Poales</taxon>
        <taxon>Poaceae</taxon>
        <taxon>BOP clade</taxon>
        <taxon>Pooideae</taxon>
        <taxon>Poodae</taxon>
        <taxon>Poeae</taxon>
        <taxon>Poeae Chloroplast Group 2 (Poeae type)</taxon>
        <taxon>Loliodinae</taxon>
        <taxon>Loliinae</taxon>
        <taxon>Lolium</taxon>
    </lineage>
</organism>
<feature type="compositionally biased region" description="Pro residues" evidence="1">
    <location>
        <begin position="16"/>
        <end position="34"/>
    </location>
</feature>
<gene>
    <name evidence="2" type="ORF">QYE76_041120</name>
</gene>
<feature type="region of interest" description="Disordered" evidence="1">
    <location>
        <begin position="1"/>
        <end position="34"/>
    </location>
</feature>
<feature type="compositionally biased region" description="Low complexity" evidence="1">
    <location>
        <begin position="1"/>
        <end position="15"/>
    </location>
</feature>
<reference evidence="2" key="1">
    <citation type="submission" date="2023-07" db="EMBL/GenBank/DDBJ databases">
        <title>A chromosome-level genome assembly of Lolium multiflorum.</title>
        <authorList>
            <person name="Chen Y."/>
            <person name="Copetti D."/>
            <person name="Kolliker R."/>
            <person name="Studer B."/>
        </authorList>
    </citation>
    <scope>NUCLEOTIDE SEQUENCE</scope>
    <source>
        <strain evidence="2">02402/16</strain>
        <tissue evidence="2">Leaf</tissue>
    </source>
</reference>
<keyword evidence="3" id="KW-1185">Reference proteome</keyword>
<sequence>MEKKNAPAAVASEPVAPRPSPPSRSPPSPSPPPVAAELVAAERVASGRRIQRGSSVNWASLSADGPLHRIGECFRRAENATPTRHEASL</sequence>
<evidence type="ECO:0000256" key="1">
    <source>
        <dbReference type="SAM" id="MobiDB-lite"/>
    </source>
</evidence>
<dbReference type="AlphaFoldDB" id="A0AAD8TEC5"/>
<proteinExistence type="predicted"/>
<evidence type="ECO:0000313" key="3">
    <source>
        <dbReference type="Proteomes" id="UP001231189"/>
    </source>
</evidence>
<comment type="caution">
    <text evidence="2">The sequence shown here is derived from an EMBL/GenBank/DDBJ whole genome shotgun (WGS) entry which is preliminary data.</text>
</comment>